<dbReference type="InterPro" id="IPR036388">
    <property type="entry name" value="WH-like_DNA-bd_sf"/>
</dbReference>
<dbReference type="InterPro" id="IPR013325">
    <property type="entry name" value="RNA_pol_sigma_r2"/>
</dbReference>
<keyword evidence="4" id="KW-0804">Transcription</keyword>
<evidence type="ECO:0000256" key="4">
    <source>
        <dbReference type="ARBA" id="ARBA00023163"/>
    </source>
</evidence>
<dbReference type="EMBL" id="BAABIL010000711">
    <property type="protein sequence ID" value="GAA4660989.1"/>
    <property type="molecule type" value="Genomic_DNA"/>
</dbReference>
<comment type="similarity">
    <text evidence="1">Belongs to the sigma-70 factor family. ECF subfamily.</text>
</comment>
<keyword evidence="2" id="KW-0805">Transcription regulation</keyword>
<dbReference type="InterPro" id="IPR007627">
    <property type="entry name" value="RNA_pol_sigma70_r2"/>
</dbReference>
<sequence>MDDPLATAVARVAQGDRDAFAEVFDTLAPRVLAVARAVVRNHALAEEVAQEVLVEVWRQAPRYDPALGSVGAWTLTIAHRRAVDRVRAVRAREDREDRVAAGDGRREYDEVAEQVLQHDEEGSVRAALGALTDLQREAVVLAYWGGCTSTEISSRLGVPVPTVKSRLRDGLLRLRTQLGAA</sequence>
<evidence type="ECO:0000259" key="6">
    <source>
        <dbReference type="Pfam" id="PF08281"/>
    </source>
</evidence>
<name>A0ABP8VGC9_9ACTN</name>
<dbReference type="InterPro" id="IPR039425">
    <property type="entry name" value="RNA_pol_sigma-70-like"/>
</dbReference>
<dbReference type="SUPFAM" id="SSF88659">
    <property type="entry name" value="Sigma3 and sigma4 domains of RNA polymerase sigma factors"/>
    <property type="match status" value="1"/>
</dbReference>
<dbReference type="PANTHER" id="PTHR43133:SF66">
    <property type="entry name" value="ECF RNA POLYMERASE SIGMA FACTOR SIGK"/>
    <property type="match status" value="1"/>
</dbReference>
<evidence type="ECO:0000313" key="8">
    <source>
        <dbReference type="Proteomes" id="UP001501195"/>
    </source>
</evidence>
<dbReference type="InterPro" id="IPR014284">
    <property type="entry name" value="RNA_pol_sigma-70_dom"/>
</dbReference>
<dbReference type="Pfam" id="PF04542">
    <property type="entry name" value="Sigma70_r2"/>
    <property type="match status" value="1"/>
</dbReference>
<dbReference type="SUPFAM" id="SSF88946">
    <property type="entry name" value="Sigma2 domain of RNA polymerase sigma factors"/>
    <property type="match status" value="1"/>
</dbReference>
<dbReference type="InterPro" id="IPR013249">
    <property type="entry name" value="RNA_pol_sigma70_r4_t2"/>
</dbReference>
<dbReference type="PANTHER" id="PTHR43133">
    <property type="entry name" value="RNA POLYMERASE ECF-TYPE SIGMA FACTO"/>
    <property type="match status" value="1"/>
</dbReference>
<evidence type="ECO:0000256" key="3">
    <source>
        <dbReference type="ARBA" id="ARBA00023082"/>
    </source>
</evidence>
<keyword evidence="8" id="KW-1185">Reference proteome</keyword>
<proteinExistence type="inferred from homology"/>
<dbReference type="Proteomes" id="UP001501195">
    <property type="component" value="Unassembled WGS sequence"/>
</dbReference>
<protein>
    <submittedName>
        <fullName evidence="7">ECF RNA polymerase sigma factor SigK</fullName>
    </submittedName>
</protein>
<evidence type="ECO:0000256" key="1">
    <source>
        <dbReference type="ARBA" id="ARBA00010641"/>
    </source>
</evidence>
<gene>
    <name evidence="7" type="primary">sigK</name>
    <name evidence="7" type="ORF">GCM10023225_34140</name>
</gene>
<feature type="domain" description="RNA polymerase sigma-70 region 2" evidence="5">
    <location>
        <begin position="24"/>
        <end position="89"/>
    </location>
</feature>
<dbReference type="Gene3D" id="1.10.10.10">
    <property type="entry name" value="Winged helix-like DNA-binding domain superfamily/Winged helix DNA-binding domain"/>
    <property type="match status" value="1"/>
</dbReference>
<accession>A0ABP8VGC9</accession>
<dbReference type="RefSeq" id="WP_345714041.1">
    <property type="nucleotide sequence ID" value="NZ_BAABIL010000711.1"/>
</dbReference>
<dbReference type="InterPro" id="IPR013324">
    <property type="entry name" value="RNA_pol_sigma_r3/r4-like"/>
</dbReference>
<evidence type="ECO:0000259" key="5">
    <source>
        <dbReference type="Pfam" id="PF04542"/>
    </source>
</evidence>
<reference evidence="8" key="1">
    <citation type="journal article" date="2019" name="Int. J. Syst. Evol. Microbiol.">
        <title>The Global Catalogue of Microorganisms (GCM) 10K type strain sequencing project: providing services to taxonomists for standard genome sequencing and annotation.</title>
        <authorList>
            <consortium name="The Broad Institute Genomics Platform"/>
            <consortium name="The Broad Institute Genome Sequencing Center for Infectious Disease"/>
            <person name="Wu L."/>
            <person name="Ma J."/>
        </authorList>
    </citation>
    <scope>NUCLEOTIDE SEQUENCE [LARGE SCALE GENOMIC DNA]</scope>
    <source>
        <strain evidence="8">JCM 18126</strain>
    </source>
</reference>
<dbReference type="Gene3D" id="1.10.1740.10">
    <property type="match status" value="1"/>
</dbReference>
<dbReference type="Pfam" id="PF08281">
    <property type="entry name" value="Sigma70_r4_2"/>
    <property type="match status" value="1"/>
</dbReference>
<evidence type="ECO:0000256" key="2">
    <source>
        <dbReference type="ARBA" id="ARBA00023015"/>
    </source>
</evidence>
<evidence type="ECO:0000313" key="7">
    <source>
        <dbReference type="EMBL" id="GAA4660989.1"/>
    </source>
</evidence>
<keyword evidence="3" id="KW-0731">Sigma factor</keyword>
<dbReference type="NCBIfam" id="NF007228">
    <property type="entry name" value="PRK09646.1"/>
    <property type="match status" value="1"/>
</dbReference>
<dbReference type="NCBIfam" id="TIGR02937">
    <property type="entry name" value="sigma70-ECF"/>
    <property type="match status" value="1"/>
</dbReference>
<organism evidence="7 8">
    <name type="scientific">Kineococcus glutinatus</name>
    <dbReference type="NCBI Taxonomy" id="1070872"/>
    <lineage>
        <taxon>Bacteria</taxon>
        <taxon>Bacillati</taxon>
        <taxon>Actinomycetota</taxon>
        <taxon>Actinomycetes</taxon>
        <taxon>Kineosporiales</taxon>
        <taxon>Kineosporiaceae</taxon>
        <taxon>Kineococcus</taxon>
    </lineage>
</organism>
<feature type="domain" description="RNA polymerase sigma factor 70 region 4 type 2" evidence="6">
    <location>
        <begin position="123"/>
        <end position="174"/>
    </location>
</feature>
<comment type="caution">
    <text evidence="7">The sequence shown here is derived from an EMBL/GenBank/DDBJ whole genome shotgun (WGS) entry which is preliminary data.</text>
</comment>